<evidence type="ECO:0000313" key="1">
    <source>
        <dbReference type="EMBL" id="OSG88315.1"/>
    </source>
</evidence>
<name>A0A1X2Z1N4_BIFAD</name>
<dbReference type="EMBL" id="LNKD01000001">
    <property type="protein sequence ID" value="OSG88315.1"/>
    <property type="molecule type" value="Genomic_DNA"/>
</dbReference>
<sequence>MSATAHVYGLLDRVGDALAEERERLELKAIEMTRRNNEQTVAGRHRMMRRADREVADPQQIDAIIATCKIVSLAYTDAEGITIVPLNFGYVFDAESSHLTLYFHGSATGRKMDAVKAAGNALPVAFEMATDCEVVEGHTLCNWGEAFKSIVGNGTASIIDNLDEARQGLALLMKQQAGMEHVEFTDQQVHAVTVWKVEADYLTAKVREKPQPHMH</sequence>
<dbReference type="SUPFAM" id="SSF50475">
    <property type="entry name" value="FMN-binding split barrel"/>
    <property type="match status" value="1"/>
</dbReference>
<accession>A0A1X2Z1N4</accession>
<dbReference type="PANTHER" id="PTHR34071">
    <property type="entry name" value="5-NITROIMIDAZOLE ANTIBIOTICS RESISTANCE PROTEIN, NIMA-FAMILY-RELATED PROTEIN-RELATED"/>
    <property type="match status" value="1"/>
</dbReference>
<dbReference type="AlphaFoldDB" id="A0A1X2Z1N4"/>
<organism evidence="1 2">
    <name type="scientific">Bifidobacterium adolescentis</name>
    <dbReference type="NCBI Taxonomy" id="1680"/>
    <lineage>
        <taxon>Bacteria</taxon>
        <taxon>Bacillati</taxon>
        <taxon>Actinomycetota</taxon>
        <taxon>Actinomycetes</taxon>
        <taxon>Bifidobacteriales</taxon>
        <taxon>Bifidobacteriaceae</taxon>
        <taxon>Bifidobacterium</taxon>
    </lineage>
</organism>
<dbReference type="PANTHER" id="PTHR34071:SF2">
    <property type="entry name" value="FLAVIN-NUCLEOTIDE-BINDING PROTEIN"/>
    <property type="match status" value="1"/>
</dbReference>
<comment type="caution">
    <text evidence="1">The sequence shown here is derived from an EMBL/GenBank/DDBJ whole genome shotgun (WGS) entry which is preliminary data.</text>
</comment>
<dbReference type="Pfam" id="PF12900">
    <property type="entry name" value="Pyridox_ox_2"/>
    <property type="match status" value="1"/>
</dbReference>
<evidence type="ECO:0000313" key="2">
    <source>
        <dbReference type="Proteomes" id="UP000193377"/>
    </source>
</evidence>
<dbReference type="InterPro" id="IPR012349">
    <property type="entry name" value="Split_barrel_FMN-bd"/>
</dbReference>
<dbReference type="InterPro" id="IPR024747">
    <property type="entry name" value="Pyridox_Oxase-rel"/>
</dbReference>
<protein>
    <submittedName>
        <fullName evidence="1">Flavin-nucleotide-binding protein</fullName>
    </submittedName>
</protein>
<dbReference type="Proteomes" id="UP000193377">
    <property type="component" value="Unassembled WGS sequence"/>
</dbReference>
<proteinExistence type="predicted"/>
<gene>
    <name evidence="1" type="ORF">B0487_1234</name>
</gene>
<dbReference type="Gene3D" id="2.30.110.10">
    <property type="entry name" value="Electron Transport, Fmn-binding Protein, Chain A"/>
    <property type="match status" value="1"/>
</dbReference>
<reference evidence="1 2" key="1">
    <citation type="journal article" date="2016" name="Sci. Rep.">
        <title>Evaluation of genetic diversity among strains of the human gut commensal Bifidobacterium adolescentis.</title>
        <authorList>
            <person name="Duranti S."/>
            <person name="Milani C."/>
            <person name="Lugli G.A."/>
            <person name="Mancabelli L."/>
            <person name="Turroni F."/>
            <person name="Ferrario C."/>
            <person name="Mangifesta M."/>
            <person name="Viappiani A."/>
            <person name="Sanchez B."/>
            <person name="Margolles A."/>
            <person name="van Sinderen D."/>
            <person name="Ventura M."/>
        </authorList>
    </citation>
    <scope>NUCLEOTIDE SEQUENCE [LARGE SCALE GENOMIC DNA]</scope>
    <source>
        <strain evidence="1 2">487B</strain>
    </source>
</reference>